<evidence type="ECO:0000313" key="2">
    <source>
        <dbReference type="EMBL" id="OAG69383.1"/>
    </source>
</evidence>
<dbReference type="AlphaFoldDB" id="A0A1A9MFR8"/>
<dbReference type="Proteomes" id="UP001303614">
    <property type="component" value="Unassembled WGS sequence"/>
</dbReference>
<dbReference type="EMBL" id="JAYFSO010000006">
    <property type="protein sequence ID" value="MEA5123510.1"/>
    <property type="molecule type" value="Genomic_DNA"/>
</dbReference>
<evidence type="ECO:0000313" key="3">
    <source>
        <dbReference type="Proteomes" id="UP000077659"/>
    </source>
</evidence>
<evidence type="ECO:0000313" key="1">
    <source>
        <dbReference type="EMBL" id="MEA5123510.1"/>
    </source>
</evidence>
<dbReference type="Proteomes" id="UP000077659">
    <property type="component" value="Unassembled WGS sequence"/>
</dbReference>
<gene>
    <name evidence="2" type="ORF">A7D17_00770</name>
    <name evidence="1" type="ORF">VB146_06455</name>
</gene>
<dbReference type="EMBL" id="LXNG01000001">
    <property type="protein sequence ID" value="OAG69383.1"/>
    <property type="molecule type" value="Genomic_DNA"/>
</dbReference>
<accession>A0A1A9MFR8</accession>
<evidence type="ECO:0000313" key="4">
    <source>
        <dbReference type="Proteomes" id="UP001303614"/>
    </source>
</evidence>
<dbReference type="RefSeq" id="WP_064507339.1">
    <property type="nucleotide sequence ID" value="NZ_JAYFSN010000001.1"/>
</dbReference>
<comment type="caution">
    <text evidence="2">The sequence shown here is derived from an EMBL/GenBank/DDBJ whole genome shotgun (WGS) entry which is preliminary data.</text>
</comment>
<proteinExistence type="predicted"/>
<sequence>MHKAVDKCRQAPACKAVKMGGEKMTNRLRCCIRRADQGNTGKIGKVFAGVTLIGVSHAEMA</sequence>
<reference evidence="2 3" key="1">
    <citation type="submission" date="2016-05" db="EMBL/GenBank/DDBJ databases">
        <title>Pathogenic, phenotypic and molecular characterisation of Xanthomonas nasturtii sp. nov. and Xanthomonas floridensis sp. nov., new species of Xanthomonas associated with watercress production in Florida.</title>
        <authorList>
            <person name="Vicente J.G."/>
            <person name="Rothwell S."/>
            <person name="Holub E.B."/>
            <person name="Studholme D.J."/>
        </authorList>
    </citation>
    <scope>NUCLEOTIDE SEQUENCE [LARGE SCALE GENOMIC DNA]</scope>
    <source>
        <strain evidence="2 3">WHRI 8848</strain>
    </source>
</reference>
<organism evidence="2 3">
    <name type="scientific">Xanthomonas floridensis</name>
    <dbReference type="NCBI Taxonomy" id="1843580"/>
    <lineage>
        <taxon>Bacteria</taxon>
        <taxon>Pseudomonadati</taxon>
        <taxon>Pseudomonadota</taxon>
        <taxon>Gammaproteobacteria</taxon>
        <taxon>Lysobacterales</taxon>
        <taxon>Lysobacteraceae</taxon>
        <taxon>Xanthomonas</taxon>
    </lineage>
</organism>
<reference evidence="1 4" key="2">
    <citation type="submission" date="2023-12" db="EMBL/GenBank/DDBJ databases">
        <title>Genome sequencing of Xanthomonas floridensis.</title>
        <authorList>
            <person name="Greer S."/>
            <person name="Harrison J."/>
            <person name="Grant M."/>
            <person name="Vicente J."/>
            <person name="Studholme D."/>
        </authorList>
    </citation>
    <scope>NUCLEOTIDE SEQUENCE [LARGE SCALE GENOMIC DNA]</scope>
    <source>
        <strain evidence="1 4">WHRI 8848</strain>
    </source>
</reference>
<name>A0A1A9MFR8_9XANT</name>
<protein>
    <submittedName>
        <fullName evidence="2">Uncharacterized protein</fullName>
    </submittedName>
</protein>
<keyword evidence="4" id="KW-1185">Reference proteome</keyword>